<reference evidence="1 2" key="2">
    <citation type="submission" date="2024-03" db="EMBL/GenBank/DDBJ databases">
        <title>The Genome Sequence of Enterococcus sp. DIV2402.</title>
        <authorList>
            <consortium name="The Broad Institute Genomics Platform"/>
            <consortium name="The Broad Institute Microbial Omics Core"/>
            <consortium name="The Broad Institute Genomic Center for Infectious Diseases"/>
            <person name="Earl A."/>
            <person name="Manson A."/>
            <person name="Gilmore M."/>
            <person name="Schwartman J."/>
            <person name="Shea T."/>
            <person name="Abouelleil A."/>
            <person name="Cao P."/>
            <person name="Chapman S."/>
            <person name="Cusick C."/>
            <person name="Young S."/>
            <person name="Neafsey D."/>
            <person name="Nusbaum C."/>
            <person name="Birren B."/>
        </authorList>
    </citation>
    <scope>NUCLEOTIDE SEQUENCE [LARGE SCALE GENOMIC DNA]</scope>
    <source>
        <strain evidence="1 2">DIV2402</strain>
    </source>
</reference>
<protein>
    <recommendedName>
        <fullName evidence="3">DUF3284 domain-containing protein</fullName>
    </recommendedName>
</protein>
<dbReference type="Pfam" id="PF11687">
    <property type="entry name" value="DUF3284"/>
    <property type="match status" value="1"/>
</dbReference>
<name>A0ABZ2SP61_9ENTE</name>
<proteinExistence type="predicted"/>
<dbReference type="Proteomes" id="UP000664701">
    <property type="component" value="Chromosome"/>
</dbReference>
<evidence type="ECO:0000313" key="1">
    <source>
        <dbReference type="EMBL" id="WYJ76805.1"/>
    </source>
</evidence>
<sequence length="137" mass="16218">MEIVKQMNVPAEFFYKKIIDSVMYDVQEATGQTLKEKQLIGFEYIKKFNEKTSAKIKIEELITDQLYIYRTSTTRNDFTATYQIRSIDEKSCEIQYVEKMDSHGMIQSLNDMVTGVLLSFFKKRQFKQMLAMIEQSY</sequence>
<accession>A0ABZ2SP61</accession>
<dbReference type="RefSeq" id="WP_207941005.1">
    <property type="nucleotide sequence ID" value="NZ_CP147251.1"/>
</dbReference>
<dbReference type="EMBL" id="CP147251">
    <property type="protein sequence ID" value="WYJ76805.1"/>
    <property type="molecule type" value="Genomic_DNA"/>
</dbReference>
<evidence type="ECO:0000313" key="2">
    <source>
        <dbReference type="Proteomes" id="UP000664701"/>
    </source>
</evidence>
<organism evidence="1 2">
    <name type="scientific">Candidatus Enterococcus lowellii</name>
    <dbReference type="NCBI Taxonomy" id="2230877"/>
    <lineage>
        <taxon>Bacteria</taxon>
        <taxon>Bacillati</taxon>
        <taxon>Bacillota</taxon>
        <taxon>Bacilli</taxon>
        <taxon>Lactobacillales</taxon>
        <taxon>Enterococcaceae</taxon>
        <taxon>Enterococcus</taxon>
    </lineage>
</organism>
<keyword evidence="2" id="KW-1185">Reference proteome</keyword>
<gene>
    <name evidence="1" type="ORF">DOK78_001441</name>
</gene>
<reference evidence="1 2" key="1">
    <citation type="submission" date="2021-03" db="EMBL/GenBank/DDBJ databases">
        <authorList>
            <person name="Gilmore M.S."/>
            <person name="Schwartzman J."/>
            <person name="Van Tyne D."/>
            <person name="Martin M."/>
            <person name="Earl A.M."/>
            <person name="Manson A.L."/>
            <person name="Straub T."/>
            <person name="Salamzade R."/>
            <person name="Saavedra J."/>
            <person name="Lebreton F."/>
            <person name="Prichula J."/>
            <person name="Schaufler K."/>
            <person name="Gaca A."/>
            <person name="Sgardioli B."/>
            <person name="Wagenaar J."/>
            <person name="Strong T."/>
        </authorList>
    </citation>
    <scope>NUCLEOTIDE SEQUENCE [LARGE SCALE GENOMIC DNA]</scope>
    <source>
        <strain evidence="1 2">DIV2402</strain>
    </source>
</reference>
<evidence type="ECO:0008006" key="3">
    <source>
        <dbReference type="Google" id="ProtNLM"/>
    </source>
</evidence>
<dbReference type="InterPro" id="IPR021701">
    <property type="entry name" value="DUF3284"/>
</dbReference>